<dbReference type="Pfam" id="PF00931">
    <property type="entry name" value="NB-ARC"/>
    <property type="match status" value="1"/>
</dbReference>
<feature type="repeat" description="WD" evidence="3">
    <location>
        <begin position="882"/>
        <end position="923"/>
    </location>
</feature>
<sequence length="962" mass="108224">MNLHKSRRNRGVILTPSGWQKLQDARVELEFRENSGEKYTLEKLSEFTGLTSVTLAKILACEEKVDKKTLVNVFNAFNIKLHRNDYLQPEPDFENIERAITSLYQDWGDAVDVSVFYGRREELTTLYQWLLNERCRIVAILGMGGIGKTTLSVKLAKQIQNKFEYVQWISLHNAPPLKETLDKLIQFLSNKGQTKIDLRETTGHKISRLIDYLRSHRCLIVFDNAETLLQTDTYAGRYLKGYEDYGKLFQRLGEVFHQSCLVLTSREKFKEVASLEGEALPVRSLQLTGLDHVEAQKIFQDKGLCGSEEEWERLVERYAGNPSALKMVATTIFDLFNGNVTEFLQQDTTVFGDIRELLEPQFKRLSSCEQEIVYWLAVNRRPISILELQEDILSPLPHQKLLEALESLQRRGLLEKKSALFTLHPVIMDHVTVRLVDLVCEEIFTQKIELFRSYSLIKAQSQNSVIEEQIRCILQPVIDGLLTIFKRKKSLEIHLKKILAKLQKQSPLEPGYTAGNIFNIFRNLNIDLNNYDFSYLTVWQADLWGCTLHQVNFAYADLAKSIFTKTLSSIYSLAFSPDGKILVTNDALGNVSLWRVFVDDDKLLTFKGHASWVKTIANSVLREELNYTGTLTTKNSDISNIGSDSNCQTTKLDKTNNNEHLNFLPKFPDGLRTVAFSPQGNILARGCANRTVKLWNPSTSQCLQTLQGHTGSVKSVTFSPQGNILASGSDDKTVRLWNISDGKCLKILKHSNGVWFVAFSPKGKIIASACDDQKIHLWDISTNLCSTTLQEHTGWVLSLVFLEGSSNILVSGSKDKTIKIWNIRTGKCLKTLKGHTGWVLSLACIPISTTSSKEIGNILASGSTDQTVKLWDINTGQCLKTLEGHTHWIRSVAFSPQGNILASGSEDQTVKLWDMSTGECLETISEFRPYEGMNVTGVTGLTSATIASLKALGAIEVGNPKA</sequence>
<feature type="repeat" description="WD" evidence="3">
    <location>
        <begin position="789"/>
        <end position="831"/>
    </location>
</feature>
<evidence type="ECO:0000259" key="4">
    <source>
        <dbReference type="Pfam" id="PF00931"/>
    </source>
</evidence>
<dbReference type="InterPro" id="IPR019775">
    <property type="entry name" value="WD40_repeat_CS"/>
</dbReference>
<organism evidence="5 6">
    <name type="scientific">Mastigocoleus testarum BC008</name>
    <dbReference type="NCBI Taxonomy" id="371196"/>
    <lineage>
        <taxon>Bacteria</taxon>
        <taxon>Bacillati</taxon>
        <taxon>Cyanobacteriota</taxon>
        <taxon>Cyanophyceae</taxon>
        <taxon>Nostocales</taxon>
        <taxon>Hapalosiphonaceae</taxon>
        <taxon>Mastigocoleus</taxon>
    </lineage>
</organism>
<keyword evidence="6" id="KW-1185">Reference proteome</keyword>
<dbReference type="PROSITE" id="PS00678">
    <property type="entry name" value="WD_REPEATS_1"/>
    <property type="match status" value="5"/>
</dbReference>
<reference evidence="5 6" key="1">
    <citation type="journal article" date="2015" name="Genome Announc.">
        <title>Draft Genome of the Euendolithic (true boring) Cyanobacterium Mastigocoleus testarum strain BC008.</title>
        <authorList>
            <person name="Guida B.S."/>
            <person name="Garcia-Pichel F."/>
        </authorList>
    </citation>
    <scope>NUCLEOTIDE SEQUENCE [LARGE SCALE GENOMIC DNA]</scope>
    <source>
        <strain evidence="5 6">BC008</strain>
    </source>
</reference>
<dbReference type="Gene3D" id="3.40.50.300">
    <property type="entry name" value="P-loop containing nucleotide triphosphate hydrolases"/>
    <property type="match status" value="1"/>
</dbReference>
<dbReference type="SUPFAM" id="SSF50978">
    <property type="entry name" value="WD40 repeat-like"/>
    <property type="match status" value="2"/>
</dbReference>
<dbReference type="PANTHER" id="PTHR19879:SF9">
    <property type="entry name" value="TRANSCRIPTION INITIATION FACTOR TFIID SUBUNIT 5"/>
    <property type="match status" value="1"/>
</dbReference>
<proteinExistence type="predicted"/>
<keyword evidence="1 3" id="KW-0853">WD repeat</keyword>
<dbReference type="InterPro" id="IPR015943">
    <property type="entry name" value="WD40/YVTN_repeat-like_dom_sf"/>
</dbReference>
<dbReference type="Gene3D" id="2.130.10.10">
    <property type="entry name" value="YVTN repeat-like/Quinoprotein amine dehydrogenase"/>
    <property type="match status" value="3"/>
</dbReference>
<protein>
    <recommendedName>
        <fullName evidence="4">NB-ARC domain-containing protein</fullName>
    </recommendedName>
</protein>
<feature type="repeat" description="WD" evidence="3">
    <location>
        <begin position="664"/>
        <end position="705"/>
    </location>
</feature>
<dbReference type="PRINTS" id="PR00364">
    <property type="entry name" value="DISEASERSIST"/>
</dbReference>
<name>A0A0V7ZMV1_9CYAN</name>
<dbReference type="OrthoDB" id="567898at2"/>
<evidence type="ECO:0000313" key="6">
    <source>
        <dbReference type="Proteomes" id="UP000053372"/>
    </source>
</evidence>
<comment type="caution">
    <text evidence="5">The sequence shown here is derived from an EMBL/GenBank/DDBJ whole genome shotgun (WGS) entry which is preliminary data.</text>
</comment>
<dbReference type="InterPro" id="IPR001680">
    <property type="entry name" value="WD40_rpt"/>
</dbReference>
<gene>
    <name evidence="5" type="ORF">BC008_22380</name>
</gene>
<feature type="repeat" description="WD" evidence="3">
    <location>
        <begin position="747"/>
        <end position="788"/>
    </location>
</feature>
<dbReference type="PRINTS" id="PR00320">
    <property type="entry name" value="GPROTEINBRPT"/>
</dbReference>
<dbReference type="CDD" id="cd00200">
    <property type="entry name" value="WD40"/>
    <property type="match status" value="1"/>
</dbReference>
<dbReference type="SUPFAM" id="SSF141571">
    <property type="entry name" value="Pentapeptide repeat-like"/>
    <property type="match status" value="1"/>
</dbReference>
<dbReference type="InterPro" id="IPR002182">
    <property type="entry name" value="NB-ARC"/>
</dbReference>
<dbReference type="InterPro" id="IPR027417">
    <property type="entry name" value="P-loop_NTPase"/>
</dbReference>
<dbReference type="InterPro" id="IPR036322">
    <property type="entry name" value="WD40_repeat_dom_sf"/>
</dbReference>
<dbReference type="Pfam" id="PF00400">
    <property type="entry name" value="WD40"/>
    <property type="match status" value="7"/>
</dbReference>
<keyword evidence="2" id="KW-0677">Repeat</keyword>
<evidence type="ECO:0000256" key="1">
    <source>
        <dbReference type="ARBA" id="ARBA00022574"/>
    </source>
</evidence>
<feature type="repeat" description="WD" evidence="3">
    <location>
        <begin position="563"/>
        <end position="596"/>
    </location>
</feature>
<feature type="domain" description="NB-ARC" evidence="4">
    <location>
        <begin position="122"/>
        <end position="224"/>
    </location>
</feature>
<feature type="repeat" description="WD" evidence="3">
    <location>
        <begin position="706"/>
        <end position="747"/>
    </location>
</feature>
<accession>A0A0V7ZMV1</accession>
<dbReference type="RefSeq" id="WP_027844034.1">
    <property type="nucleotide sequence ID" value="NZ_LMTZ01000105.1"/>
</dbReference>
<dbReference type="PANTHER" id="PTHR19879">
    <property type="entry name" value="TRANSCRIPTION INITIATION FACTOR TFIID"/>
    <property type="match status" value="1"/>
</dbReference>
<dbReference type="EMBL" id="LMTZ01000105">
    <property type="protein sequence ID" value="KST65726.1"/>
    <property type="molecule type" value="Genomic_DNA"/>
</dbReference>
<evidence type="ECO:0000256" key="3">
    <source>
        <dbReference type="PROSITE-ProRule" id="PRU00221"/>
    </source>
</evidence>
<evidence type="ECO:0000256" key="2">
    <source>
        <dbReference type="ARBA" id="ARBA00022737"/>
    </source>
</evidence>
<dbReference type="PROSITE" id="PS50082">
    <property type="entry name" value="WD_REPEATS_2"/>
    <property type="match status" value="7"/>
</dbReference>
<dbReference type="SMART" id="SM00320">
    <property type="entry name" value="WD40"/>
    <property type="match status" value="7"/>
</dbReference>
<dbReference type="SUPFAM" id="SSF52540">
    <property type="entry name" value="P-loop containing nucleoside triphosphate hydrolases"/>
    <property type="match status" value="1"/>
</dbReference>
<dbReference type="InterPro" id="IPR020472">
    <property type="entry name" value="WD40_PAC1"/>
</dbReference>
<dbReference type="GO" id="GO:0043531">
    <property type="term" value="F:ADP binding"/>
    <property type="evidence" value="ECO:0007669"/>
    <property type="project" value="InterPro"/>
</dbReference>
<feature type="repeat" description="WD" evidence="3">
    <location>
        <begin position="832"/>
        <end position="881"/>
    </location>
</feature>
<dbReference type="Proteomes" id="UP000053372">
    <property type="component" value="Unassembled WGS sequence"/>
</dbReference>
<evidence type="ECO:0000313" key="5">
    <source>
        <dbReference type="EMBL" id="KST65726.1"/>
    </source>
</evidence>
<dbReference type="PROSITE" id="PS50294">
    <property type="entry name" value="WD_REPEATS_REGION"/>
    <property type="match status" value="5"/>
</dbReference>
<dbReference type="AlphaFoldDB" id="A0A0V7ZMV1"/>